<evidence type="ECO:0000313" key="1">
    <source>
        <dbReference type="EMBL" id="PSK97388.1"/>
    </source>
</evidence>
<gene>
    <name evidence="1" type="ORF">CLV63_108106</name>
</gene>
<proteinExistence type="predicted"/>
<dbReference type="RefSeq" id="WP_170134217.1">
    <property type="nucleotide sequence ID" value="NZ_PYGA01000008.1"/>
</dbReference>
<dbReference type="Proteomes" id="UP000240542">
    <property type="component" value="Unassembled WGS sequence"/>
</dbReference>
<organism evidence="1 2">
    <name type="scientific">Murinocardiopsis flavida</name>
    <dbReference type="NCBI Taxonomy" id="645275"/>
    <lineage>
        <taxon>Bacteria</taxon>
        <taxon>Bacillati</taxon>
        <taxon>Actinomycetota</taxon>
        <taxon>Actinomycetes</taxon>
        <taxon>Streptosporangiales</taxon>
        <taxon>Nocardiopsidaceae</taxon>
        <taxon>Murinocardiopsis</taxon>
    </lineage>
</organism>
<accession>A0A2P8DJM2</accession>
<name>A0A2P8DJM2_9ACTN</name>
<sequence>MQALFELVRLEQTVDNKREHQRQRLSARQLRSELREQRRAERALMEIRMSRLC</sequence>
<protein>
    <submittedName>
        <fullName evidence="1">Uncharacterized protein</fullName>
    </submittedName>
</protein>
<evidence type="ECO:0000313" key="2">
    <source>
        <dbReference type="Proteomes" id="UP000240542"/>
    </source>
</evidence>
<dbReference type="EMBL" id="PYGA01000008">
    <property type="protein sequence ID" value="PSK97388.1"/>
    <property type="molecule type" value="Genomic_DNA"/>
</dbReference>
<comment type="caution">
    <text evidence="1">The sequence shown here is derived from an EMBL/GenBank/DDBJ whole genome shotgun (WGS) entry which is preliminary data.</text>
</comment>
<keyword evidence="2" id="KW-1185">Reference proteome</keyword>
<dbReference type="AlphaFoldDB" id="A0A2P8DJM2"/>
<reference evidence="1 2" key="1">
    <citation type="submission" date="2018-03" db="EMBL/GenBank/DDBJ databases">
        <title>Genomic Encyclopedia of Archaeal and Bacterial Type Strains, Phase II (KMG-II): from individual species to whole genera.</title>
        <authorList>
            <person name="Goeker M."/>
        </authorList>
    </citation>
    <scope>NUCLEOTIDE SEQUENCE [LARGE SCALE GENOMIC DNA]</scope>
    <source>
        <strain evidence="1 2">DSM 45312</strain>
    </source>
</reference>